<comment type="caution">
    <text evidence="3">The sequence shown here is derived from an EMBL/GenBank/DDBJ whole genome shotgun (WGS) entry which is preliminary data.</text>
</comment>
<keyword evidence="1" id="KW-1133">Transmembrane helix</keyword>
<dbReference type="NCBIfam" id="TIGR03546">
    <property type="entry name" value="TIGR03546 family protein"/>
    <property type="match status" value="1"/>
</dbReference>
<keyword evidence="1" id="KW-0812">Transmembrane</keyword>
<gene>
    <name evidence="3" type="ORF">OUO13_18350</name>
</gene>
<dbReference type="Proteomes" id="UP001150830">
    <property type="component" value="Unassembled WGS sequence"/>
</dbReference>
<dbReference type="Pfam" id="PF09835">
    <property type="entry name" value="DUF2062"/>
    <property type="match status" value="1"/>
</dbReference>
<evidence type="ECO:0000313" key="4">
    <source>
        <dbReference type="Proteomes" id="UP001150830"/>
    </source>
</evidence>
<reference evidence="3" key="1">
    <citation type="submission" date="2022-11" db="EMBL/GenBank/DDBJ databases">
        <title>Parathalassolutuus dongxingensis gen. nov., sp. nov., a novel member of family Oceanospirillaceae isolated from a coastal shrimp pond in Guangxi, China.</title>
        <authorList>
            <person name="Chen H."/>
        </authorList>
    </citation>
    <scope>NUCLEOTIDE SEQUENCE</scope>
    <source>
        <strain evidence="3">G-43</strain>
    </source>
</reference>
<dbReference type="RefSeq" id="WP_283175353.1">
    <property type="nucleotide sequence ID" value="NZ_JAPNOA010000059.1"/>
</dbReference>
<feature type="transmembrane region" description="Helical" evidence="1">
    <location>
        <begin position="20"/>
        <end position="51"/>
    </location>
</feature>
<feature type="transmembrane region" description="Helical" evidence="1">
    <location>
        <begin position="58"/>
        <end position="77"/>
    </location>
</feature>
<accession>A0A9X3IU97</accession>
<evidence type="ECO:0000313" key="3">
    <source>
        <dbReference type="EMBL" id="MCY0967145.1"/>
    </source>
</evidence>
<evidence type="ECO:0000256" key="1">
    <source>
        <dbReference type="SAM" id="Phobius"/>
    </source>
</evidence>
<dbReference type="AlphaFoldDB" id="A0A9X3IU97"/>
<sequence length="168" mass="18944">MLSMLANLLKALNSESEPGQISLAFVFGMLVAFTPMWSFHNLLLLLLVLVLRTNISGFLVGLAFFSLVALLVDPLSIRIGEAVLTNPDWREFFTGLYQSEFWRMTAFNNTLTMGGLILGLVCAPVLYVVSNVLIRQYRERVMEQVNKLKIVQVIKASNFYRMYQSLAG</sequence>
<feature type="domain" description="DUF2062" evidence="2">
    <location>
        <begin position="7"/>
        <end position="140"/>
    </location>
</feature>
<name>A0A9X3IU97_9GAMM</name>
<dbReference type="InterPro" id="IPR018639">
    <property type="entry name" value="DUF2062"/>
</dbReference>
<feature type="transmembrane region" description="Helical" evidence="1">
    <location>
        <begin position="111"/>
        <end position="134"/>
    </location>
</feature>
<organism evidence="3 4">
    <name type="scientific">Parathalassolituus penaei</name>
    <dbReference type="NCBI Taxonomy" id="2997323"/>
    <lineage>
        <taxon>Bacteria</taxon>
        <taxon>Pseudomonadati</taxon>
        <taxon>Pseudomonadota</taxon>
        <taxon>Gammaproteobacteria</taxon>
        <taxon>Oceanospirillales</taxon>
        <taxon>Oceanospirillaceae</taxon>
        <taxon>Parathalassolituus</taxon>
    </lineage>
</organism>
<dbReference type="EMBL" id="JAPNOA010000059">
    <property type="protein sequence ID" value="MCY0967145.1"/>
    <property type="molecule type" value="Genomic_DNA"/>
</dbReference>
<keyword evidence="4" id="KW-1185">Reference proteome</keyword>
<evidence type="ECO:0000259" key="2">
    <source>
        <dbReference type="Pfam" id="PF09835"/>
    </source>
</evidence>
<proteinExistence type="predicted"/>
<protein>
    <submittedName>
        <fullName evidence="3">TIGR03546 family protein</fullName>
    </submittedName>
</protein>
<keyword evidence="1" id="KW-0472">Membrane</keyword>
<dbReference type="InterPro" id="IPR019935">
    <property type="entry name" value="CHP03546"/>
</dbReference>